<dbReference type="AlphaFoldDB" id="A0A3P7IQ18"/>
<dbReference type="EMBL" id="UYYB01094812">
    <property type="protein sequence ID" value="VDM74991.1"/>
    <property type="molecule type" value="Genomic_DNA"/>
</dbReference>
<dbReference type="OrthoDB" id="10056939at2759"/>
<organism evidence="3 4">
    <name type="scientific">Strongylus vulgaris</name>
    <name type="common">Blood worm</name>
    <dbReference type="NCBI Taxonomy" id="40348"/>
    <lineage>
        <taxon>Eukaryota</taxon>
        <taxon>Metazoa</taxon>
        <taxon>Ecdysozoa</taxon>
        <taxon>Nematoda</taxon>
        <taxon>Chromadorea</taxon>
        <taxon>Rhabditida</taxon>
        <taxon>Rhabditina</taxon>
        <taxon>Rhabditomorpha</taxon>
        <taxon>Strongyloidea</taxon>
        <taxon>Strongylidae</taxon>
        <taxon>Strongylus</taxon>
    </lineage>
</organism>
<keyword evidence="1" id="KW-0539">Nucleus</keyword>
<dbReference type="Pfam" id="PF16493">
    <property type="entry name" value="Meis_PKNOX_N"/>
    <property type="match status" value="1"/>
</dbReference>
<evidence type="ECO:0000313" key="3">
    <source>
        <dbReference type="EMBL" id="VDM74991.1"/>
    </source>
</evidence>
<evidence type="ECO:0000259" key="2">
    <source>
        <dbReference type="Pfam" id="PF16493"/>
    </source>
</evidence>
<proteinExistence type="predicted"/>
<dbReference type="InterPro" id="IPR032453">
    <property type="entry name" value="PKNOX/Meis_N"/>
</dbReference>
<reference evidence="3 4" key="1">
    <citation type="submission" date="2018-11" db="EMBL/GenBank/DDBJ databases">
        <authorList>
            <consortium name="Pathogen Informatics"/>
        </authorList>
    </citation>
    <scope>NUCLEOTIDE SEQUENCE [LARGE SCALE GENOMIC DNA]</scope>
</reference>
<sequence>MHAALVFVLLPEEYESCVYNLFRKLESNGVSATTGNEKIDKLMKDAIVVLRIHLIELQKVASLAEDFHTKYLQALRKRVSHDVLVESTGDSDDDLTEPNRHDELVSSRLQGGAVATLTTPQGTLSISFDPRTVLAGIHSASAIKSLDYGSELRSPMVNHFNEPAGKVCKGRRWIWRKSSAKKTSSISASWVTPMRKSGYQKKVSTGSGDLDQDPGMRMVTVMLGSYPPHDFFMATPFL</sequence>
<keyword evidence="4" id="KW-1185">Reference proteome</keyword>
<dbReference type="Proteomes" id="UP000270094">
    <property type="component" value="Unassembled WGS sequence"/>
</dbReference>
<evidence type="ECO:0000313" key="4">
    <source>
        <dbReference type="Proteomes" id="UP000270094"/>
    </source>
</evidence>
<gene>
    <name evidence="3" type="ORF">SVUK_LOCUS9989</name>
</gene>
<protein>
    <recommendedName>
        <fullName evidence="2">MEIS N-terminal domain-containing protein</fullName>
    </recommendedName>
</protein>
<evidence type="ECO:0000256" key="1">
    <source>
        <dbReference type="ARBA" id="ARBA00023242"/>
    </source>
</evidence>
<name>A0A3P7IQ18_STRVU</name>
<feature type="domain" description="MEIS N-terminal" evidence="2">
    <location>
        <begin position="14"/>
        <end position="82"/>
    </location>
</feature>
<accession>A0A3P7IQ18</accession>